<organism evidence="1 2">
    <name type="scientific">Hebeloma cylindrosporum</name>
    <dbReference type="NCBI Taxonomy" id="76867"/>
    <lineage>
        <taxon>Eukaryota</taxon>
        <taxon>Fungi</taxon>
        <taxon>Dikarya</taxon>
        <taxon>Basidiomycota</taxon>
        <taxon>Agaricomycotina</taxon>
        <taxon>Agaricomycetes</taxon>
        <taxon>Agaricomycetidae</taxon>
        <taxon>Agaricales</taxon>
        <taxon>Agaricineae</taxon>
        <taxon>Hymenogastraceae</taxon>
        <taxon>Hebeloma</taxon>
    </lineage>
</organism>
<reference evidence="1 2" key="1">
    <citation type="submission" date="2014-04" db="EMBL/GenBank/DDBJ databases">
        <authorList>
            <consortium name="DOE Joint Genome Institute"/>
            <person name="Kuo A."/>
            <person name="Gay G."/>
            <person name="Dore J."/>
            <person name="Kohler A."/>
            <person name="Nagy L.G."/>
            <person name="Floudas D."/>
            <person name="Copeland A."/>
            <person name="Barry K.W."/>
            <person name="Cichocki N."/>
            <person name="Veneault-Fourrey C."/>
            <person name="LaButti K."/>
            <person name="Lindquist E.A."/>
            <person name="Lipzen A."/>
            <person name="Lundell T."/>
            <person name="Morin E."/>
            <person name="Murat C."/>
            <person name="Sun H."/>
            <person name="Tunlid A."/>
            <person name="Henrissat B."/>
            <person name="Grigoriev I.V."/>
            <person name="Hibbett D.S."/>
            <person name="Martin F."/>
            <person name="Nordberg H.P."/>
            <person name="Cantor M.N."/>
            <person name="Hua S.X."/>
        </authorList>
    </citation>
    <scope>NUCLEOTIDE SEQUENCE [LARGE SCALE GENOMIC DNA]</scope>
    <source>
        <strain evidence="2">h7</strain>
    </source>
</reference>
<dbReference type="Proteomes" id="UP000053424">
    <property type="component" value="Unassembled WGS sequence"/>
</dbReference>
<accession>A0A0C3C2W7</accession>
<evidence type="ECO:0000313" key="1">
    <source>
        <dbReference type="EMBL" id="KIM37961.1"/>
    </source>
</evidence>
<gene>
    <name evidence="1" type="ORF">M413DRAFT_20190</name>
</gene>
<evidence type="ECO:0000313" key="2">
    <source>
        <dbReference type="Proteomes" id="UP000053424"/>
    </source>
</evidence>
<dbReference type="AlphaFoldDB" id="A0A0C3C2W7"/>
<sequence length="316" mass="35970">MVLAKSNFNIPSVRCPQLAQEEIVQLVVGEVERDVTQNNGPNYVKAKLKDHDIKISCDTIRKIMQEYFQGGPVKRYLGQKKPRVNRQPLSALGPYHEVAADGHEKTAKMDVVPDCRSAGAVGHLYLDLLEQLGEIPMQLNLDKGSKIGWQIAFQIALRCVSLSKFSNDILPYYSPDIHNIIIEALWQWHHEKAGHNLHLFYWIFVLVVQAALDEFCTWWNQRTVHWQSEKDMPSGHVPDDAASHSSSILCWAKGRISMVFSADFESIVVEVYQSIGSPELSLLTAWSVFTKLSDVIESCSRFCFLKQKLLILSWKF</sequence>
<dbReference type="HOGENOM" id="CLU_880165_0_0_1"/>
<name>A0A0C3C2W7_HEBCY</name>
<dbReference type="STRING" id="686832.A0A0C3C2W7"/>
<dbReference type="OrthoDB" id="2974164at2759"/>
<dbReference type="EMBL" id="KN831794">
    <property type="protein sequence ID" value="KIM37961.1"/>
    <property type="molecule type" value="Genomic_DNA"/>
</dbReference>
<keyword evidence="2" id="KW-1185">Reference proteome</keyword>
<proteinExistence type="predicted"/>
<reference evidence="2" key="2">
    <citation type="submission" date="2015-01" db="EMBL/GenBank/DDBJ databases">
        <title>Evolutionary Origins and Diversification of the Mycorrhizal Mutualists.</title>
        <authorList>
            <consortium name="DOE Joint Genome Institute"/>
            <consortium name="Mycorrhizal Genomics Consortium"/>
            <person name="Kohler A."/>
            <person name="Kuo A."/>
            <person name="Nagy L.G."/>
            <person name="Floudas D."/>
            <person name="Copeland A."/>
            <person name="Barry K.W."/>
            <person name="Cichocki N."/>
            <person name="Veneault-Fourrey C."/>
            <person name="LaButti K."/>
            <person name="Lindquist E.A."/>
            <person name="Lipzen A."/>
            <person name="Lundell T."/>
            <person name="Morin E."/>
            <person name="Murat C."/>
            <person name="Riley R."/>
            <person name="Ohm R."/>
            <person name="Sun H."/>
            <person name="Tunlid A."/>
            <person name="Henrissat B."/>
            <person name="Grigoriev I.V."/>
            <person name="Hibbett D.S."/>
            <person name="Martin F."/>
        </authorList>
    </citation>
    <scope>NUCLEOTIDE SEQUENCE [LARGE SCALE GENOMIC DNA]</scope>
    <source>
        <strain evidence="2">h7</strain>
    </source>
</reference>
<protein>
    <submittedName>
        <fullName evidence="1">Uncharacterized protein</fullName>
    </submittedName>
</protein>